<name>A0A836YK29_ACIBA</name>
<dbReference type="AlphaFoldDB" id="A0A836YK29"/>
<evidence type="ECO:0000313" key="2">
    <source>
        <dbReference type="Proteomes" id="UP000027309"/>
    </source>
</evidence>
<sequence length="636" mass="67839">MARLAPVMQLKAHFEDKCGHPLVGGNVFAYESGTTTPKATFADAEGTTPNTHPIILDERGEAPIYLLSGRYRFIVKSRYGVTIYDVNDIGDWLGVVTTELVVDGNKTQKEINAEQNERKSVNLWSSGIVDALSKYNNIDFDNNETLTTPVHLSTNKSVTSNSHVINQTTPTTIVLESDFAASDIMIDGLHIVQDKSGPISGGTNNNHAVVKIKGGTRNTIKNIVSDGQLGLSFGMGEIGASDRRSRFNVAYNIAFLNTHMGVEHIGASYNHTRDIVVAPTAFKGIFHGLRITGYDEIENPAETAHAPAHANSGSDYYISNMTNGISVQNSAKYNSYDRIFITECDRAVQFVQGTVVGNNPTMNHFNVIGEKVGQAIVNQGGNHNDFEILIDGGAFTDQGIQELTGYSGKGFNRYRGIIKNSAKTAAQFRYSHNLYNLQVSSAVGNGVNINGTYGNGPITVNGATGTGVSLAGNYNNLQVVATECLTALAVSGTGNTVNIQTDGNVQISGSDNTIIGRIGGNLTVTGNNNKFIGEVVGTVTRTGTTGNDFTGLKGWSGEIVLPELTTDTAGRVTVTVPKHASAQIRTAYATIPLNTSEYELKVISISGGNVIFELQDGAGNGVATTAVTFNYSYFCS</sequence>
<comment type="caution">
    <text evidence="1">The sequence shown here is derived from an EMBL/GenBank/DDBJ whole genome shotgun (WGS) entry which is preliminary data.</text>
</comment>
<protein>
    <submittedName>
        <fullName evidence="1">Uncharacterized protein</fullName>
    </submittedName>
</protein>
<accession>A0A836YK29</accession>
<dbReference type="Proteomes" id="UP000027309">
    <property type="component" value="Unassembled WGS sequence"/>
</dbReference>
<dbReference type="RefSeq" id="WP_228131210.1">
    <property type="nucleotide sequence ID" value="NZ_JMOA01000041.1"/>
</dbReference>
<organism evidence="1 2">
    <name type="scientific">Acinetobacter baumannii 1499986</name>
    <dbReference type="NCBI Taxonomy" id="1310673"/>
    <lineage>
        <taxon>Bacteria</taxon>
        <taxon>Pseudomonadati</taxon>
        <taxon>Pseudomonadota</taxon>
        <taxon>Gammaproteobacteria</taxon>
        <taxon>Moraxellales</taxon>
        <taxon>Moraxellaceae</taxon>
        <taxon>Acinetobacter</taxon>
        <taxon>Acinetobacter calcoaceticus/baumannii complex</taxon>
    </lineage>
</organism>
<evidence type="ECO:0000313" key="1">
    <source>
        <dbReference type="EMBL" id="KCY00574.1"/>
    </source>
</evidence>
<gene>
    <name evidence="1" type="ORF">J572_2856</name>
</gene>
<proteinExistence type="predicted"/>
<reference evidence="1 2" key="1">
    <citation type="submission" date="2014-04" db="EMBL/GenBank/DDBJ databases">
        <title>Comparative genomics and transcriptomics to identify genetic mechanisms underlying the emergence of carbapenem resistant Acinetobacter baumannii (CRAb).</title>
        <authorList>
            <person name="Harris A.D."/>
            <person name="Johnson K.J."/>
            <person name="George J."/>
            <person name="Nadendla S."/>
            <person name="Daugherty S.C."/>
            <person name="Parankush S."/>
            <person name="Sadzewicz L."/>
            <person name="Tallon L."/>
            <person name="Sengamalay N."/>
            <person name="Hazen T.H."/>
            <person name="Rasko D.A."/>
        </authorList>
    </citation>
    <scope>NUCLEOTIDE SEQUENCE [LARGE SCALE GENOMIC DNA]</scope>
    <source>
        <strain evidence="1 2">1499986</strain>
    </source>
</reference>
<dbReference type="EMBL" id="JMOA01000041">
    <property type="protein sequence ID" value="KCY00574.1"/>
    <property type="molecule type" value="Genomic_DNA"/>
</dbReference>